<accession>A0A392MHB3</accession>
<comment type="caution">
    <text evidence="1">The sequence shown here is derived from an EMBL/GenBank/DDBJ whole genome shotgun (WGS) entry which is preliminary data.</text>
</comment>
<keyword evidence="1" id="KW-0238">DNA-binding</keyword>
<dbReference type="Proteomes" id="UP000265520">
    <property type="component" value="Unassembled WGS sequence"/>
</dbReference>
<keyword evidence="2" id="KW-1185">Reference proteome</keyword>
<organism evidence="1 2">
    <name type="scientific">Trifolium medium</name>
    <dbReference type="NCBI Taxonomy" id="97028"/>
    <lineage>
        <taxon>Eukaryota</taxon>
        <taxon>Viridiplantae</taxon>
        <taxon>Streptophyta</taxon>
        <taxon>Embryophyta</taxon>
        <taxon>Tracheophyta</taxon>
        <taxon>Spermatophyta</taxon>
        <taxon>Magnoliopsida</taxon>
        <taxon>eudicotyledons</taxon>
        <taxon>Gunneridae</taxon>
        <taxon>Pentapetalae</taxon>
        <taxon>rosids</taxon>
        <taxon>fabids</taxon>
        <taxon>Fabales</taxon>
        <taxon>Fabaceae</taxon>
        <taxon>Papilionoideae</taxon>
        <taxon>50 kb inversion clade</taxon>
        <taxon>NPAAA clade</taxon>
        <taxon>Hologalegina</taxon>
        <taxon>IRL clade</taxon>
        <taxon>Trifolieae</taxon>
        <taxon>Trifolium</taxon>
    </lineage>
</organism>
<dbReference type="SUPFAM" id="SSF50249">
    <property type="entry name" value="Nucleic acid-binding proteins"/>
    <property type="match status" value="1"/>
</dbReference>
<dbReference type="AlphaFoldDB" id="A0A392MHB3"/>
<protein>
    <submittedName>
        <fullName evidence="1">Replication protein A 70 kDa dna-binding subunit-like</fullName>
    </submittedName>
</protein>
<sequence>QELLDIVDKSLVVAIKSLKVGDFQGVSLSAISKSLVLIDPKVPEAQMLRSWYDSEGKDTAMAALSSSSISFFPLI</sequence>
<gene>
    <name evidence="1" type="ORF">A2U01_0007342</name>
</gene>
<proteinExistence type="predicted"/>
<dbReference type="InterPro" id="IPR012340">
    <property type="entry name" value="NA-bd_OB-fold"/>
</dbReference>
<evidence type="ECO:0000313" key="2">
    <source>
        <dbReference type="Proteomes" id="UP000265520"/>
    </source>
</evidence>
<dbReference type="Gene3D" id="2.40.50.140">
    <property type="entry name" value="Nucleic acid-binding proteins"/>
    <property type="match status" value="1"/>
</dbReference>
<dbReference type="GO" id="GO:0003677">
    <property type="term" value="F:DNA binding"/>
    <property type="evidence" value="ECO:0007669"/>
    <property type="project" value="UniProtKB-KW"/>
</dbReference>
<evidence type="ECO:0000313" key="1">
    <source>
        <dbReference type="EMBL" id="MCH86485.1"/>
    </source>
</evidence>
<dbReference type="EMBL" id="LXQA010010390">
    <property type="protein sequence ID" value="MCH86485.1"/>
    <property type="molecule type" value="Genomic_DNA"/>
</dbReference>
<name>A0A392MHB3_9FABA</name>
<reference evidence="1 2" key="1">
    <citation type="journal article" date="2018" name="Front. Plant Sci.">
        <title>Red Clover (Trifolium pratense) and Zigzag Clover (T. medium) - A Picture of Genomic Similarities and Differences.</title>
        <authorList>
            <person name="Dluhosova J."/>
            <person name="Istvanek J."/>
            <person name="Nedelnik J."/>
            <person name="Repkova J."/>
        </authorList>
    </citation>
    <scope>NUCLEOTIDE SEQUENCE [LARGE SCALE GENOMIC DNA]</scope>
    <source>
        <strain evidence="2">cv. 10/8</strain>
        <tissue evidence="1">Leaf</tissue>
    </source>
</reference>
<feature type="non-terminal residue" evidence="1">
    <location>
        <position position="1"/>
    </location>
</feature>